<keyword evidence="5" id="KW-0694">RNA-binding</keyword>
<proteinExistence type="inferred from homology"/>
<dbReference type="EMBL" id="QZJW01000055">
    <property type="protein sequence ID" value="RJO60036.1"/>
    <property type="molecule type" value="Genomic_DNA"/>
</dbReference>
<keyword evidence="2 5" id="KW-0689">Ribosomal protein</keyword>
<name>A0A419DA90_9BACT</name>
<dbReference type="NCBIfam" id="NF001109">
    <property type="entry name" value="PRK00136.1"/>
    <property type="match status" value="1"/>
</dbReference>
<evidence type="ECO:0000256" key="6">
    <source>
        <dbReference type="RuleBase" id="RU003660"/>
    </source>
</evidence>
<evidence type="ECO:0000256" key="2">
    <source>
        <dbReference type="ARBA" id="ARBA00022980"/>
    </source>
</evidence>
<evidence type="ECO:0000313" key="8">
    <source>
        <dbReference type="Proteomes" id="UP000285655"/>
    </source>
</evidence>
<dbReference type="InterPro" id="IPR035987">
    <property type="entry name" value="Ribosomal_uS8_sf"/>
</dbReference>
<dbReference type="GO" id="GO:0003735">
    <property type="term" value="F:structural constituent of ribosome"/>
    <property type="evidence" value="ECO:0007669"/>
    <property type="project" value="InterPro"/>
</dbReference>
<dbReference type="GO" id="GO:0005840">
    <property type="term" value="C:ribosome"/>
    <property type="evidence" value="ECO:0007669"/>
    <property type="project" value="UniProtKB-KW"/>
</dbReference>
<comment type="caution">
    <text evidence="7">The sequence shown here is derived from an EMBL/GenBank/DDBJ whole genome shotgun (WGS) entry which is preliminary data.</text>
</comment>
<dbReference type="Gene3D" id="3.30.1490.10">
    <property type="match status" value="1"/>
</dbReference>
<comment type="similarity">
    <text evidence="1 5 6">Belongs to the universal ribosomal protein uS8 family.</text>
</comment>
<dbReference type="PANTHER" id="PTHR11758">
    <property type="entry name" value="40S RIBOSOMAL PROTEIN S15A"/>
    <property type="match status" value="1"/>
</dbReference>
<dbReference type="GO" id="GO:1990904">
    <property type="term" value="C:ribonucleoprotein complex"/>
    <property type="evidence" value="ECO:0007669"/>
    <property type="project" value="UniProtKB-KW"/>
</dbReference>
<dbReference type="Pfam" id="PF00410">
    <property type="entry name" value="Ribosomal_S8"/>
    <property type="match status" value="1"/>
</dbReference>
<keyword evidence="5" id="KW-0699">rRNA-binding</keyword>
<evidence type="ECO:0000256" key="3">
    <source>
        <dbReference type="ARBA" id="ARBA00023274"/>
    </source>
</evidence>
<dbReference type="GO" id="GO:0019843">
    <property type="term" value="F:rRNA binding"/>
    <property type="evidence" value="ECO:0007669"/>
    <property type="project" value="UniProtKB-UniRule"/>
</dbReference>
<gene>
    <name evidence="5" type="primary">rpsH</name>
    <name evidence="7" type="ORF">C4544_06755</name>
</gene>
<organism evidence="7 8">
    <name type="scientific">candidate division WS5 bacterium</name>
    <dbReference type="NCBI Taxonomy" id="2093353"/>
    <lineage>
        <taxon>Bacteria</taxon>
        <taxon>candidate division WS5</taxon>
    </lineage>
</organism>
<dbReference type="SUPFAM" id="SSF56047">
    <property type="entry name" value="Ribosomal protein S8"/>
    <property type="match status" value="1"/>
</dbReference>
<reference evidence="7 8" key="1">
    <citation type="journal article" date="2017" name="ISME J.">
        <title>Energy and carbon metabolisms in a deep terrestrial subsurface fluid microbial community.</title>
        <authorList>
            <person name="Momper L."/>
            <person name="Jungbluth S.P."/>
            <person name="Lee M.D."/>
            <person name="Amend J.P."/>
        </authorList>
    </citation>
    <scope>NUCLEOTIDE SEQUENCE [LARGE SCALE GENOMIC DNA]</scope>
    <source>
        <strain evidence="7">SURF_29</strain>
    </source>
</reference>
<dbReference type="Proteomes" id="UP000285655">
    <property type="component" value="Unassembled WGS sequence"/>
</dbReference>
<dbReference type="GO" id="GO:0006412">
    <property type="term" value="P:translation"/>
    <property type="evidence" value="ECO:0007669"/>
    <property type="project" value="UniProtKB-UniRule"/>
</dbReference>
<comment type="subunit">
    <text evidence="5">Part of the 30S ribosomal subunit. Contacts proteins S5 and S12.</text>
</comment>
<dbReference type="AlphaFoldDB" id="A0A419DA90"/>
<dbReference type="GO" id="GO:0005737">
    <property type="term" value="C:cytoplasm"/>
    <property type="evidence" value="ECO:0007669"/>
    <property type="project" value="UniProtKB-ARBA"/>
</dbReference>
<evidence type="ECO:0000256" key="4">
    <source>
        <dbReference type="ARBA" id="ARBA00035258"/>
    </source>
</evidence>
<keyword evidence="3 5" id="KW-0687">Ribonucleoprotein</keyword>
<comment type="function">
    <text evidence="5">One of the primary rRNA binding proteins, it binds directly to 16S rRNA central domain where it helps coordinate assembly of the platform of the 30S subunit.</text>
</comment>
<dbReference type="InterPro" id="IPR000630">
    <property type="entry name" value="Ribosomal_uS8"/>
</dbReference>
<dbReference type="FunFam" id="3.30.1490.10:FF:000001">
    <property type="entry name" value="30S ribosomal protein S8"/>
    <property type="match status" value="1"/>
</dbReference>
<evidence type="ECO:0000313" key="7">
    <source>
        <dbReference type="EMBL" id="RJO60036.1"/>
    </source>
</evidence>
<dbReference type="HAMAP" id="MF_01302_B">
    <property type="entry name" value="Ribosomal_uS8_B"/>
    <property type="match status" value="1"/>
</dbReference>
<dbReference type="PROSITE" id="PS00053">
    <property type="entry name" value="RIBOSOMAL_S8"/>
    <property type="match status" value="1"/>
</dbReference>
<evidence type="ECO:0000256" key="5">
    <source>
        <dbReference type="HAMAP-Rule" id="MF_01302"/>
    </source>
</evidence>
<dbReference type="InterPro" id="IPR047863">
    <property type="entry name" value="Ribosomal_uS8_CS"/>
</dbReference>
<dbReference type="Gene3D" id="3.30.1370.30">
    <property type="match status" value="1"/>
</dbReference>
<protein>
    <recommendedName>
        <fullName evidence="4 5">Small ribosomal subunit protein uS8</fullName>
    </recommendedName>
</protein>
<accession>A0A419DA90</accession>
<evidence type="ECO:0000256" key="1">
    <source>
        <dbReference type="ARBA" id="ARBA00006471"/>
    </source>
</evidence>
<sequence>MAVNDPIADMLTRIRNAYMAGKVSVLIPDTRIKRDILSVMKSREYIENFSVSKEALGYIDVKLSNKKPRKIERVSKPGCRVYTKKSEIPNVLQGMGMVIVSTSKGVMAGSEAKKQGLGGEIICKIY</sequence>